<evidence type="ECO:0000256" key="1">
    <source>
        <dbReference type="SAM" id="MobiDB-lite"/>
    </source>
</evidence>
<name>A0A7E5VH92_TRINI</name>
<protein>
    <submittedName>
        <fullName evidence="4">Vegetative cell wall protein gp1-like</fullName>
    </submittedName>
</protein>
<dbReference type="GeneID" id="113493759"/>
<keyword evidence="2" id="KW-0732">Signal</keyword>
<reference evidence="4" key="1">
    <citation type="submission" date="2025-08" db="UniProtKB">
        <authorList>
            <consortium name="RefSeq"/>
        </authorList>
    </citation>
    <scope>IDENTIFICATION</scope>
</reference>
<feature type="chain" id="PRO_5028951381" evidence="2">
    <location>
        <begin position="18"/>
        <end position="417"/>
    </location>
</feature>
<dbReference type="OrthoDB" id="65740at2759"/>
<evidence type="ECO:0000313" key="3">
    <source>
        <dbReference type="Proteomes" id="UP000322000"/>
    </source>
</evidence>
<keyword evidence="3" id="KW-1185">Reference proteome</keyword>
<proteinExistence type="predicted"/>
<organism evidence="3 4">
    <name type="scientific">Trichoplusia ni</name>
    <name type="common">Cabbage looper</name>
    <dbReference type="NCBI Taxonomy" id="7111"/>
    <lineage>
        <taxon>Eukaryota</taxon>
        <taxon>Metazoa</taxon>
        <taxon>Ecdysozoa</taxon>
        <taxon>Arthropoda</taxon>
        <taxon>Hexapoda</taxon>
        <taxon>Insecta</taxon>
        <taxon>Pterygota</taxon>
        <taxon>Neoptera</taxon>
        <taxon>Endopterygota</taxon>
        <taxon>Lepidoptera</taxon>
        <taxon>Glossata</taxon>
        <taxon>Ditrysia</taxon>
        <taxon>Noctuoidea</taxon>
        <taxon>Noctuidae</taxon>
        <taxon>Plusiinae</taxon>
        <taxon>Trichoplusia</taxon>
    </lineage>
</organism>
<gene>
    <name evidence="4" type="primary">LOC113493759</name>
</gene>
<dbReference type="PRINTS" id="PR01217">
    <property type="entry name" value="PRICHEXTENSN"/>
</dbReference>
<accession>A0A7E5VH92</accession>
<feature type="signal peptide" evidence="2">
    <location>
        <begin position="1"/>
        <end position="17"/>
    </location>
</feature>
<dbReference type="InParanoid" id="A0A7E5VH92"/>
<evidence type="ECO:0000313" key="4">
    <source>
        <dbReference type="RefSeq" id="XP_026727566.1"/>
    </source>
</evidence>
<dbReference type="AlphaFoldDB" id="A0A7E5VH92"/>
<feature type="region of interest" description="Disordered" evidence="1">
    <location>
        <begin position="221"/>
        <end position="255"/>
    </location>
</feature>
<dbReference type="RefSeq" id="XP_026727566.1">
    <property type="nucleotide sequence ID" value="XM_026871765.1"/>
</dbReference>
<dbReference type="Proteomes" id="UP000322000">
    <property type="component" value="Chromosome 5"/>
</dbReference>
<dbReference type="KEGG" id="tnl:113493759"/>
<evidence type="ECO:0000256" key="2">
    <source>
        <dbReference type="SAM" id="SignalP"/>
    </source>
</evidence>
<sequence>MRVWGTALVLCAAACNAVCMSQNTGVSTEWAARWQNLVAEFLRNVPVPGGFSPAGQVPGTPAASAGLPAGGVAGGAVSWASWFPPPVPTLMHDQGGRSMPVLVLPIPVPMNQPTPPQTAQCALSPQPANSFNYDRTFNPVVINAAPAPVTTYSAQGSQPAYQAPFYPAPAPAYTAPAYPSPGPAPTYPTPAPYPNPVPAPSYPAAPAYPTPAYSPLPQYAPVKPDVSVPPPPKRRPSSRLPLPDQRLTSNAPTFPPVADSRVLLEQFRKQELRDSNLLPIVLHNREVQAARQRKTVKCVRRQWKGDVNEAPPPPPRFESSLYMRGRILAHRAGYTEPFSLWWDASSGASRMDFHNGTATTYRMKKRDGRVQSVQVRIDRTGETDVNRCRVMKPRLLTGAERALPALPDLQGFSYAGK</sequence>